<evidence type="ECO:0000313" key="7">
    <source>
        <dbReference type="Proteomes" id="UP000092687"/>
    </source>
</evidence>
<evidence type="ECO:0000256" key="3">
    <source>
        <dbReference type="ARBA" id="ARBA00023002"/>
    </source>
</evidence>
<dbReference type="InterPro" id="IPR000889">
    <property type="entry name" value="Glutathione_peroxidase"/>
</dbReference>
<dbReference type="PRINTS" id="PR01011">
    <property type="entry name" value="GLUTPROXDASE"/>
</dbReference>
<dbReference type="AlphaFoldDB" id="A0A1C7DS61"/>
<name>A0A1C7DS61_9BACL</name>
<dbReference type="PROSITE" id="PS00763">
    <property type="entry name" value="GLUTATHIONE_PEROXID_2"/>
    <property type="match status" value="1"/>
</dbReference>
<dbReference type="RefSeq" id="WP_008496205.1">
    <property type="nucleotide sequence ID" value="NZ_CP016537.2"/>
</dbReference>
<reference evidence="7" key="2">
    <citation type="submission" date="2016-10" db="EMBL/GenBank/DDBJ databases">
        <authorList>
            <person name="See-Too W.S."/>
        </authorList>
    </citation>
    <scope>NUCLEOTIDE SEQUENCE [LARGE SCALE GENOMIC DNA]</scope>
    <source>
        <strain evidence="7">DSM 24743</strain>
    </source>
</reference>
<evidence type="ECO:0000256" key="4">
    <source>
        <dbReference type="PIRSR" id="PIRSR000303-1"/>
    </source>
</evidence>
<keyword evidence="7" id="KW-1185">Reference proteome</keyword>
<proteinExistence type="inferred from homology"/>
<keyword evidence="3 5" id="KW-0560">Oxidoreductase</keyword>
<dbReference type="PIRSF" id="PIRSF000303">
    <property type="entry name" value="Glutathion_perox"/>
    <property type="match status" value="1"/>
</dbReference>
<keyword evidence="2 5" id="KW-0575">Peroxidase</keyword>
<evidence type="ECO:0000256" key="2">
    <source>
        <dbReference type="ARBA" id="ARBA00022559"/>
    </source>
</evidence>
<dbReference type="PANTHER" id="PTHR11592:SF78">
    <property type="entry name" value="GLUTATHIONE PEROXIDASE"/>
    <property type="match status" value="1"/>
</dbReference>
<dbReference type="OrthoDB" id="9789406at2"/>
<comment type="similarity">
    <text evidence="1 5">Belongs to the glutathione peroxidase family.</text>
</comment>
<dbReference type="CDD" id="cd00340">
    <property type="entry name" value="GSH_Peroxidase"/>
    <property type="match status" value="1"/>
</dbReference>
<dbReference type="InterPro" id="IPR036249">
    <property type="entry name" value="Thioredoxin-like_sf"/>
</dbReference>
<dbReference type="GO" id="GO:0004601">
    <property type="term" value="F:peroxidase activity"/>
    <property type="evidence" value="ECO:0007669"/>
    <property type="project" value="UniProtKB-KW"/>
</dbReference>
<dbReference type="Proteomes" id="UP000092687">
    <property type="component" value="Chromosome"/>
</dbReference>
<dbReference type="KEGG" id="phc:BBI08_11670"/>
<reference evidence="7" key="1">
    <citation type="submission" date="2016-07" db="EMBL/GenBank/DDBJ databases">
        <authorList>
            <person name="See-Too W.S."/>
        </authorList>
    </citation>
    <scope>NUCLEOTIDE SEQUENCE [LARGE SCALE GENOMIC DNA]</scope>
    <source>
        <strain evidence="7">DSM 24743</strain>
    </source>
</reference>
<dbReference type="EMBL" id="CP016537">
    <property type="protein sequence ID" value="ANU14490.1"/>
    <property type="molecule type" value="Genomic_DNA"/>
</dbReference>
<evidence type="ECO:0000256" key="1">
    <source>
        <dbReference type="ARBA" id="ARBA00006926"/>
    </source>
</evidence>
<organism evidence="6 7">
    <name type="scientific">Planococcus halocryophilus</name>
    <dbReference type="NCBI Taxonomy" id="1215089"/>
    <lineage>
        <taxon>Bacteria</taxon>
        <taxon>Bacillati</taxon>
        <taxon>Bacillota</taxon>
        <taxon>Bacilli</taxon>
        <taxon>Bacillales</taxon>
        <taxon>Caryophanaceae</taxon>
        <taxon>Planococcus</taxon>
    </lineage>
</organism>
<evidence type="ECO:0000313" key="6">
    <source>
        <dbReference type="EMBL" id="ANU14490.1"/>
    </source>
</evidence>
<dbReference type="PANTHER" id="PTHR11592">
    <property type="entry name" value="GLUTATHIONE PEROXIDASE"/>
    <property type="match status" value="1"/>
</dbReference>
<dbReference type="PROSITE" id="PS51355">
    <property type="entry name" value="GLUTATHIONE_PEROXID_3"/>
    <property type="match status" value="1"/>
</dbReference>
<dbReference type="FunFam" id="3.40.30.10:FF:000010">
    <property type="entry name" value="Glutathione peroxidase"/>
    <property type="match status" value="1"/>
</dbReference>
<dbReference type="GO" id="GO:0034599">
    <property type="term" value="P:cellular response to oxidative stress"/>
    <property type="evidence" value="ECO:0007669"/>
    <property type="project" value="TreeGrafter"/>
</dbReference>
<dbReference type="InterPro" id="IPR029760">
    <property type="entry name" value="GPX_CS"/>
</dbReference>
<dbReference type="SUPFAM" id="SSF52833">
    <property type="entry name" value="Thioredoxin-like"/>
    <property type="match status" value="1"/>
</dbReference>
<feature type="active site" evidence="4">
    <location>
        <position position="35"/>
    </location>
</feature>
<accession>A0A1C7DS61</accession>
<sequence length="159" mass="17969">MTIYDIEVSKPNGEEYSLSEYKGKAMLIVNTATKCGLRDQFDGLEKLYEEYKEQGLVVLGFPSNQFKQEEATGAQAQEACRMTYGVTFPMHDLVKVNGSDAHPLFNYLTNNTKGFLTSDIKWNFTKFLVDQNGDIVSRFSPKDTPKSFTKDVEKVLARA</sequence>
<gene>
    <name evidence="6" type="ORF">BBI08_11670</name>
</gene>
<evidence type="ECO:0000256" key="5">
    <source>
        <dbReference type="RuleBase" id="RU000499"/>
    </source>
</evidence>
<dbReference type="Pfam" id="PF00255">
    <property type="entry name" value="GSHPx"/>
    <property type="match status" value="1"/>
</dbReference>
<dbReference type="Gene3D" id="3.40.30.10">
    <property type="entry name" value="Glutaredoxin"/>
    <property type="match status" value="1"/>
</dbReference>
<dbReference type="STRING" id="1215089.BBI08_11670"/>
<protein>
    <recommendedName>
        <fullName evidence="5">Glutathione peroxidase</fullName>
    </recommendedName>
</protein>